<dbReference type="SUPFAM" id="SSF81301">
    <property type="entry name" value="Nucleotidyltransferase"/>
    <property type="match status" value="1"/>
</dbReference>
<protein>
    <submittedName>
        <fullName evidence="2">Nucleotidyltransferase</fullName>
    </submittedName>
</protein>
<name>A0A511M4F0_9NOCA</name>
<proteinExistence type="predicted"/>
<dbReference type="OrthoDB" id="4184922at2"/>
<dbReference type="RefSeq" id="WP_147127886.1">
    <property type="nucleotide sequence ID" value="NZ_BJXA01000001.1"/>
</dbReference>
<keyword evidence="2" id="KW-0808">Transferase</keyword>
<evidence type="ECO:0000313" key="3">
    <source>
        <dbReference type="Proteomes" id="UP000321424"/>
    </source>
</evidence>
<accession>A0A511M4F0</accession>
<dbReference type="GO" id="GO:0016779">
    <property type="term" value="F:nucleotidyltransferase activity"/>
    <property type="evidence" value="ECO:0007669"/>
    <property type="project" value="InterPro"/>
</dbReference>
<feature type="domain" description="Polymerase nucleotidyl transferase" evidence="1">
    <location>
        <begin position="12"/>
        <end position="64"/>
    </location>
</feature>
<evidence type="ECO:0000313" key="2">
    <source>
        <dbReference type="EMBL" id="GEM35510.1"/>
    </source>
</evidence>
<dbReference type="InterPro" id="IPR043519">
    <property type="entry name" value="NT_sf"/>
</dbReference>
<gene>
    <name evidence="2" type="ORF">NN4_00290</name>
</gene>
<dbReference type="EMBL" id="BJXA01000001">
    <property type="protein sequence ID" value="GEM35510.1"/>
    <property type="molecule type" value="Genomic_DNA"/>
</dbReference>
<dbReference type="AlphaFoldDB" id="A0A511M4F0"/>
<evidence type="ECO:0000259" key="1">
    <source>
        <dbReference type="Pfam" id="PF01909"/>
    </source>
</evidence>
<keyword evidence="3" id="KW-1185">Reference proteome</keyword>
<comment type="caution">
    <text evidence="2">The sequence shown here is derived from an EMBL/GenBank/DDBJ whole genome shotgun (WGS) entry which is preliminary data.</text>
</comment>
<reference evidence="2 3" key="1">
    <citation type="submission" date="2019-07" db="EMBL/GenBank/DDBJ databases">
        <title>Whole genome shotgun sequence of Nocardia ninae NBRC 108245.</title>
        <authorList>
            <person name="Hosoyama A."/>
            <person name="Uohara A."/>
            <person name="Ohji S."/>
            <person name="Ichikawa N."/>
        </authorList>
    </citation>
    <scope>NUCLEOTIDE SEQUENCE [LARGE SCALE GENOMIC DNA]</scope>
    <source>
        <strain evidence="2 3">NBRC 108245</strain>
    </source>
</reference>
<organism evidence="2 3">
    <name type="scientific">Nocardia ninae NBRC 108245</name>
    <dbReference type="NCBI Taxonomy" id="1210091"/>
    <lineage>
        <taxon>Bacteria</taxon>
        <taxon>Bacillati</taxon>
        <taxon>Actinomycetota</taxon>
        <taxon>Actinomycetes</taxon>
        <taxon>Mycobacteriales</taxon>
        <taxon>Nocardiaceae</taxon>
        <taxon>Nocardia</taxon>
    </lineage>
</organism>
<dbReference type="Pfam" id="PF01909">
    <property type="entry name" value="NTP_transf_2"/>
    <property type="match status" value="1"/>
</dbReference>
<sequence>MSVPPEAEAVLDEFATEIRSVADVVALQVGGSLASGDYRHGVSDYDLVALLERPLRDDQRRRLAQFHRGFIARRPAAAKLHCVYVPVDELDAVETPHVTWAAQMLFERPLTGIARAELLRFGFAVFGASPEALIPQVTAAELAEAVRRDLSGYWVPALRRPWIWLRDSYIDLSLFTLARAEVTLATNELITKREALSRLDRFHVPAELIEQIRQRREGHPVPISPLSRLRRATSVHGLVSDGLRVLLSY</sequence>
<dbReference type="InterPro" id="IPR002934">
    <property type="entry name" value="Polymerase_NTP_transf_dom"/>
</dbReference>
<dbReference type="Proteomes" id="UP000321424">
    <property type="component" value="Unassembled WGS sequence"/>
</dbReference>